<dbReference type="KEGG" id="cann:19989028"/>
<dbReference type="EMBL" id="KJ865410">
    <property type="protein sequence ID" value="AIG90060.1"/>
    <property type="molecule type" value="Genomic_DNA"/>
</dbReference>
<accession>A0A1U8QDI8</accession>
<dbReference type="AlphaFoldDB" id="A0A075VWG8"/>
<name>A0A075VWG8_CAPAN</name>
<protein>
    <submittedName>
        <fullName evidence="2">Uncharacterized protein</fullName>
    </submittedName>
</protein>
<dbReference type="RefSeq" id="YP_009049702.1">
    <property type="nucleotide sequence ID" value="NC_024624.1"/>
</dbReference>
<evidence type="ECO:0000313" key="1">
    <source>
        <dbReference type="EMBL" id="AIG89885.1"/>
    </source>
</evidence>
<reference evidence="2" key="2">
    <citation type="submission" date="2014-05" db="EMBL/GenBank/DDBJ databases">
        <title>Capsicum annuum strain Jeju mitochondrial DNA, complete genome.</title>
        <authorList>
            <person name="Jo Y.D."/>
            <person name="Choi Y."/>
            <person name="Kim D.-H."/>
            <person name="Kim B.-D."/>
            <person name="Kang B.-C."/>
        </authorList>
    </citation>
    <scope>NUCLEOTIDE SEQUENCE</scope>
</reference>
<reference evidence="1" key="1">
    <citation type="journal article" date="2014" name="BMC Genomics">
        <title>Extensive structural variations between mitochondrial genomes of CMS and normal peppers (Capsicum annuum L.) revealed by complete nucleotide sequencing.</title>
        <authorList>
            <person name="Jo Y.D."/>
            <person name="Choi Y."/>
            <person name="Kim D.H."/>
            <person name="Kim B.D."/>
            <person name="Kang B.C."/>
        </authorList>
    </citation>
    <scope>NUCLEOTIDE SEQUENCE</scope>
</reference>
<geneLocation type="mitochondrion" evidence="2"/>
<gene>
    <name evidence="2" type="primary">orf128a</name>
</gene>
<organism evidence="2">
    <name type="scientific">Capsicum annuum</name>
    <name type="common">Capsicum pepper</name>
    <dbReference type="NCBI Taxonomy" id="4072"/>
    <lineage>
        <taxon>Eukaryota</taxon>
        <taxon>Viridiplantae</taxon>
        <taxon>Streptophyta</taxon>
        <taxon>Embryophyta</taxon>
        <taxon>Tracheophyta</taxon>
        <taxon>Spermatophyta</taxon>
        <taxon>Magnoliopsida</taxon>
        <taxon>eudicotyledons</taxon>
        <taxon>Gunneridae</taxon>
        <taxon>Pentapetalae</taxon>
        <taxon>asterids</taxon>
        <taxon>lamiids</taxon>
        <taxon>Solanales</taxon>
        <taxon>Solanaceae</taxon>
        <taxon>Solanoideae</taxon>
        <taxon>Capsiceae</taxon>
        <taxon>Capsicum</taxon>
    </lineage>
</organism>
<dbReference type="OrthoDB" id="1575990at2759"/>
<dbReference type="GeneID" id="19989028"/>
<keyword evidence="2" id="KW-0496">Mitochondrion</keyword>
<dbReference type="EMBL" id="KJ865409">
    <property type="protein sequence ID" value="AIG89885.1"/>
    <property type="molecule type" value="Genomic_DNA"/>
</dbReference>
<evidence type="ECO:0000313" key="2">
    <source>
        <dbReference type="EMBL" id="AIG90060.1"/>
    </source>
</evidence>
<sequence>MNQIVLYQIVGNTTLSDLEFMRRDPIYFPSASSTSTSSSTASDAQSAPPDFEKFFSKVCDEYTRCVHEAGRVLPPEWTMPELVRTVLGDDAIHHGFLTDAYYNVMLCGTRSWGCEELLKFLDLINYVF</sequence>
<proteinExistence type="predicted"/>
<accession>A0A075VWG8</accession>